<dbReference type="Gramene" id="OPUNC07G09340.1">
    <property type="protein sequence ID" value="OPUNC07G09340.1"/>
    <property type="gene ID" value="OPUNC07G09340"/>
</dbReference>
<dbReference type="SUPFAM" id="SSF81383">
    <property type="entry name" value="F-box domain"/>
    <property type="match status" value="1"/>
</dbReference>
<reference evidence="5" key="1">
    <citation type="submission" date="2015-04" db="UniProtKB">
        <authorList>
            <consortium name="EnsemblPlants"/>
        </authorList>
    </citation>
    <scope>IDENTIFICATION</scope>
</reference>
<dbReference type="CDD" id="cd22160">
    <property type="entry name" value="F-box_AtFBL13-like"/>
    <property type="match status" value="1"/>
</dbReference>
<feature type="domain" description="F-box/LRR-repeat protein 15/At3g58940/PEG3-like LRR" evidence="4">
    <location>
        <begin position="146"/>
        <end position="367"/>
    </location>
</feature>
<dbReference type="SUPFAM" id="SSF52047">
    <property type="entry name" value="RNI-like"/>
    <property type="match status" value="1"/>
</dbReference>
<protein>
    <submittedName>
        <fullName evidence="5">Uncharacterized protein</fullName>
    </submittedName>
</protein>
<evidence type="ECO:0000313" key="5">
    <source>
        <dbReference type="EnsemblPlants" id="OPUNC07G09340.1"/>
    </source>
</evidence>
<dbReference type="InterPro" id="IPR001810">
    <property type="entry name" value="F-box_dom"/>
</dbReference>
<evidence type="ECO:0000313" key="6">
    <source>
        <dbReference type="Proteomes" id="UP000026962"/>
    </source>
</evidence>
<evidence type="ECO:0000259" key="4">
    <source>
        <dbReference type="Pfam" id="PF24758"/>
    </source>
</evidence>
<dbReference type="PANTHER" id="PTHR32141">
    <property type="match status" value="1"/>
</dbReference>
<dbReference type="HOGENOM" id="CLU_023151_0_1_1"/>
<accession>A0A0E0LJB4</accession>
<dbReference type="InterPro" id="IPR006566">
    <property type="entry name" value="FBD"/>
</dbReference>
<dbReference type="EnsemblPlants" id="OPUNC07G09340.1">
    <property type="protein sequence ID" value="OPUNC07G09340.1"/>
    <property type="gene ID" value="OPUNC07G09340"/>
</dbReference>
<dbReference type="OMA" id="RRIIAGC"/>
<evidence type="ECO:0000256" key="1">
    <source>
        <dbReference type="SAM" id="MobiDB-lite"/>
    </source>
</evidence>
<proteinExistence type="predicted"/>
<dbReference type="eggNOG" id="ENOG502RRNZ">
    <property type="taxonomic scope" value="Eukaryota"/>
</dbReference>
<dbReference type="Proteomes" id="UP000026962">
    <property type="component" value="Chromosome 7"/>
</dbReference>
<dbReference type="Pfam" id="PF00646">
    <property type="entry name" value="F-box"/>
    <property type="match status" value="1"/>
</dbReference>
<organism evidence="5">
    <name type="scientific">Oryza punctata</name>
    <name type="common">Red rice</name>
    <dbReference type="NCBI Taxonomy" id="4537"/>
    <lineage>
        <taxon>Eukaryota</taxon>
        <taxon>Viridiplantae</taxon>
        <taxon>Streptophyta</taxon>
        <taxon>Embryophyta</taxon>
        <taxon>Tracheophyta</taxon>
        <taxon>Spermatophyta</taxon>
        <taxon>Magnoliopsida</taxon>
        <taxon>Liliopsida</taxon>
        <taxon>Poales</taxon>
        <taxon>Poaceae</taxon>
        <taxon>BOP clade</taxon>
        <taxon>Oryzoideae</taxon>
        <taxon>Oryzeae</taxon>
        <taxon>Oryzinae</taxon>
        <taxon>Oryza</taxon>
    </lineage>
</organism>
<dbReference type="STRING" id="4537.A0A0E0LJB4"/>
<name>A0A0E0LJB4_ORYPU</name>
<dbReference type="InterPro" id="IPR055302">
    <property type="entry name" value="F-box_dom-containing"/>
</dbReference>
<dbReference type="InterPro" id="IPR036047">
    <property type="entry name" value="F-box-like_dom_sf"/>
</dbReference>
<dbReference type="Pfam" id="PF24758">
    <property type="entry name" value="LRR_At5g56370"/>
    <property type="match status" value="1"/>
</dbReference>
<dbReference type="PANTHER" id="PTHR32141:SF179">
    <property type="entry name" value="F-BOX DOMAIN-CONTAINING PROTEIN"/>
    <property type="match status" value="1"/>
</dbReference>
<dbReference type="InterPro" id="IPR053781">
    <property type="entry name" value="F-box_AtFBL13-like"/>
</dbReference>
<reference evidence="5" key="2">
    <citation type="submission" date="2018-05" db="EMBL/GenBank/DDBJ databases">
        <title>OpunRS2 (Oryza punctata Reference Sequence Version 2).</title>
        <authorList>
            <person name="Zhang J."/>
            <person name="Kudrna D."/>
            <person name="Lee S."/>
            <person name="Talag J."/>
            <person name="Welchert J."/>
            <person name="Wing R.A."/>
        </authorList>
    </citation>
    <scope>NUCLEOTIDE SEQUENCE [LARGE SCALE GENOMIC DNA]</scope>
</reference>
<dbReference type="AlphaFoldDB" id="A0A0E0LJB4"/>
<sequence length="487" mass="54461">METDASGPPSKKLRPAALDTGEVPNPSPSPSPAPAADTESAANEPRKTDGGDDGHGVDCVSRLPDAILQEIISLLPTNDAARTQTLASRWCHLWRSAPLNLDHGHLPAADEANAGNLVSRILSLHRGPGRRFSIDALHLHLRRDTVDGWLRSTSLDNLQELEFYSPEYTRPRALLLPPPASTFRFSSTLRAATISQCSLPDETARSLHFPQLRQLQLQQIGVSDESLRRIIAGCPVLEGLLLSSIDGFHCLRIISPTIKNIGMRFISGELIIEDAPSLQSLLHLDLQTGLKLSVLSTPKLETLGCLNDHGWSSKLEFGSTVIKELRVVSLITAKHSVKVLAVSSYNVNLDVIVDLMRCFPCLEKLYIQWNTSGGQNLWRHKHQNLIKCPDNRLKTVVLANYNGAKSQINFVTFFVLNARMLESLRLMVDAYNYKEYFFIEQHWLLEMDNRVSRQAQIDFTCDRCRQGLIHVRHVKDMFTSDPFICHC</sequence>
<dbReference type="InterPro" id="IPR055411">
    <property type="entry name" value="LRR_FXL15/At3g58940/PEG3-like"/>
</dbReference>
<dbReference type="InterPro" id="IPR032675">
    <property type="entry name" value="LRR_dom_sf"/>
</dbReference>
<dbReference type="Pfam" id="PF08387">
    <property type="entry name" value="FBD"/>
    <property type="match status" value="1"/>
</dbReference>
<feature type="domain" description="F-box" evidence="2">
    <location>
        <begin position="61"/>
        <end position="100"/>
    </location>
</feature>
<evidence type="ECO:0000259" key="2">
    <source>
        <dbReference type="Pfam" id="PF00646"/>
    </source>
</evidence>
<feature type="domain" description="FBD" evidence="3">
    <location>
        <begin position="384"/>
        <end position="425"/>
    </location>
</feature>
<feature type="region of interest" description="Disordered" evidence="1">
    <location>
        <begin position="1"/>
        <end position="58"/>
    </location>
</feature>
<keyword evidence="6" id="KW-1185">Reference proteome</keyword>
<dbReference type="Gene3D" id="3.80.10.10">
    <property type="entry name" value="Ribonuclease Inhibitor"/>
    <property type="match status" value="1"/>
</dbReference>
<feature type="compositionally biased region" description="Basic and acidic residues" evidence="1">
    <location>
        <begin position="44"/>
        <end position="56"/>
    </location>
</feature>
<evidence type="ECO:0000259" key="3">
    <source>
        <dbReference type="Pfam" id="PF08387"/>
    </source>
</evidence>